<dbReference type="AlphaFoldDB" id="A0A9D1GSW4"/>
<evidence type="ECO:0000313" key="2">
    <source>
        <dbReference type="Proteomes" id="UP000824136"/>
    </source>
</evidence>
<reference evidence="1" key="1">
    <citation type="submission" date="2020-10" db="EMBL/GenBank/DDBJ databases">
        <authorList>
            <person name="Gilroy R."/>
        </authorList>
    </citation>
    <scope>NUCLEOTIDE SEQUENCE</scope>
    <source>
        <strain evidence="1">CHK33-4379</strain>
    </source>
</reference>
<dbReference type="Proteomes" id="UP000824136">
    <property type="component" value="Unassembled WGS sequence"/>
</dbReference>
<sequence length="158" mass="18029">MQEEVEQRTVTLAVSTSKMTANVLKSAISKYLAYRKEKKREGPVKPCGKQSAKQLVGQDQGVTNIEITDKNIKDFERIARKYGVDFALKKDKTGEIPKYLVFFKARDADALTAAFKEYTAKTDRKKERPSVLKKLRKFKEVAADIDTPKVRKKELDAR</sequence>
<accession>A0A9D1GSW4</accession>
<protein>
    <submittedName>
        <fullName evidence="1">PcfB family protein</fullName>
    </submittedName>
</protein>
<comment type="caution">
    <text evidence="1">The sequence shown here is derived from an EMBL/GenBank/DDBJ whole genome shotgun (WGS) entry which is preliminary data.</text>
</comment>
<gene>
    <name evidence="1" type="ORF">IAC39_01875</name>
</gene>
<name>A0A9D1GSW4_9FIRM</name>
<evidence type="ECO:0000313" key="1">
    <source>
        <dbReference type="EMBL" id="HIT58459.1"/>
    </source>
</evidence>
<dbReference type="InterPro" id="IPR024234">
    <property type="entry name" value="DUF3801"/>
</dbReference>
<dbReference type="Pfam" id="PF12687">
    <property type="entry name" value="DUF3801"/>
    <property type="match status" value="1"/>
</dbReference>
<dbReference type="EMBL" id="DVLL01000009">
    <property type="protein sequence ID" value="HIT58459.1"/>
    <property type="molecule type" value="Genomic_DNA"/>
</dbReference>
<proteinExistence type="predicted"/>
<organism evidence="1 2">
    <name type="scientific">Candidatus Faeciplasma pullistercoris</name>
    <dbReference type="NCBI Taxonomy" id="2840800"/>
    <lineage>
        <taxon>Bacteria</taxon>
        <taxon>Bacillati</taxon>
        <taxon>Bacillota</taxon>
        <taxon>Clostridia</taxon>
        <taxon>Eubacteriales</taxon>
        <taxon>Oscillospiraceae</taxon>
        <taxon>Oscillospiraceae incertae sedis</taxon>
        <taxon>Candidatus Faeciplasma</taxon>
    </lineage>
</organism>
<reference evidence="1" key="2">
    <citation type="journal article" date="2021" name="PeerJ">
        <title>Extensive microbial diversity within the chicken gut microbiome revealed by metagenomics and culture.</title>
        <authorList>
            <person name="Gilroy R."/>
            <person name="Ravi A."/>
            <person name="Getino M."/>
            <person name="Pursley I."/>
            <person name="Horton D.L."/>
            <person name="Alikhan N.F."/>
            <person name="Baker D."/>
            <person name="Gharbi K."/>
            <person name="Hall N."/>
            <person name="Watson M."/>
            <person name="Adriaenssens E.M."/>
            <person name="Foster-Nyarko E."/>
            <person name="Jarju S."/>
            <person name="Secka A."/>
            <person name="Antonio M."/>
            <person name="Oren A."/>
            <person name="Chaudhuri R.R."/>
            <person name="La Ragione R."/>
            <person name="Hildebrand F."/>
            <person name="Pallen M.J."/>
        </authorList>
    </citation>
    <scope>NUCLEOTIDE SEQUENCE</scope>
    <source>
        <strain evidence="1">CHK33-4379</strain>
    </source>
</reference>